<dbReference type="PANTHER" id="PTHR45791:SF6">
    <property type="entry name" value="CALCIUM AND INTEGRIN BINDING FAMILY MEMBER 2"/>
    <property type="match status" value="1"/>
</dbReference>
<dbReference type="PROSITE" id="PS50222">
    <property type="entry name" value="EF_HAND_2"/>
    <property type="match status" value="1"/>
</dbReference>
<dbReference type="AlphaFoldDB" id="A0A9N9WRJ0"/>
<sequence>MGNKIITFSHEQLDHYQDCTFFNKKEILKVFKKFRNLAPDLVPLEMTTSEALKIQIPKERIVRLAELIENPFAERVCESFSKDGYGNLNFEEFLECLSVFSEHAPRDLKIFYAFKIYDYDGDDFISEGDLRLVLKDLTKNELTNDEHAKITEKIIEEGDIDNGKYLIRIYDKVLINKKLNFRRKAIISGV</sequence>
<organism evidence="6 7">
    <name type="scientific">Chironomus riparius</name>
    <dbReference type="NCBI Taxonomy" id="315576"/>
    <lineage>
        <taxon>Eukaryota</taxon>
        <taxon>Metazoa</taxon>
        <taxon>Ecdysozoa</taxon>
        <taxon>Arthropoda</taxon>
        <taxon>Hexapoda</taxon>
        <taxon>Insecta</taxon>
        <taxon>Pterygota</taxon>
        <taxon>Neoptera</taxon>
        <taxon>Endopterygota</taxon>
        <taxon>Diptera</taxon>
        <taxon>Nematocera</taxon>
        <taxon>Chironomoidea</taxon>
        <taxon>Chironomidae</taxon>
        <taxon>Chironominae</taxon>
        <taxon>Chironomus</taxon>
    </lineage>
</organism>
<keyword evidence="7" id="KW-1185">Reference proteome</keyword>
<gene>
    <name evidence="6" type="ORF">CHIRRI_LOCUS5307</name>
</gene>
<dbReference type="Gene3D" id="1.10.238.10">
    <property type="entry name" value="EF-hand"/>
    <property type="match status" value="2"/>
</dbReference>
<dbReference type="InterPro" id="IPR051433">
    <property type="entry name" value="CIBP"/>
</dbReference>
<keyword evidence="3" id="KW-0106">Calcium</keyword>
<feature type="domain" description="EF-hand" evidence="5">
    <location>
        <begin position="105"/>
        <end position="140"/>
    </location>
</feature>
<dbReference type="InterPro" id="IPR002048">
    <property type="entry name" value="EF_hand_dom"/>
</dbReference>
<evidence type="ECO:0000259" key="5">
    <source>
        <dbReference type="PROSITE" id="PS50222"/>
    </source>
</evidence>
<evidence type="ECO:0000256" key="2">
    <source>
        <dbReference type="ARBA" id="ARBA00022737"/>
    </source>
</evidence>
<evidence type="ECO:0000313" key="7">
    <source>
        <dbReference type="Proteomes" id="UP001153620"/>
    </source>
</evidence>
<dbReference type="Proteomes" id="UP001153620">
    <property type="component" value="Chromosome 2"/>
</dbReference>
<keyword evidence="2" id="KW-0677">Repeat</keyword>
<evidence type="ECO:0000256" key="1">
    <source>
        <dbReference type="ARBA" id="ARBA00022723"/>
    </source>
</evidence>
<reference evidence="6" key="2">
    <citation type="submission" date="2022-10" db="EMBL/GenBank/DDBJ databases">
        <authorList>
            <consortium name="ENA_rothamsted_submissions"/>
            <consortium name="culmorum"/>
            <person name="King R."/>
        </authorList>
    </citation>
    <scope>NUCLEOTIDE SEQUENCE</scope>
</reference>
<keyword evidence="1" id="KW-0479">Metal-binding</keyword>
<reference evidence="6" key="1">
    <citation type="submission" date="2022-01" db="EMBL/GenBank/DDBJ databases">
        <authorList>
            <person name="King R."/>
        </authorList>
    </citation>
    <scope>NUCLEOTIDE SEQUENCE</scope>
</reference>
<dbReference type="GO" id="GO:0055074">
    <property type="term" value="P:calcium ion homeostasis"/>
    <property type="evidence" value="ECO:0007669"/>
    <property type="project" value="TreeGrafter"/>
</dbReference>
<dbReference type="GO" id="GO:0000287">
    <property type="term" value="F:magnesium ion binding"/>
    <property type="evidence" value="ECO:0007669"/>
    <property type="project" value="TreeGrafter"/>
</dbReference>
<protein>
    <recommendedName>
        <fullName evidence="5">EF-hand domain-containing protein</fullName>
    </recommendedName>
</protein>
<proteinExistence type="predicted"/>
<keyword evidence="4" id="KW-0460">Magnesium</keyword>
<dbReference type="OrthoDB" id="114727at2759"/>
<dbReference type="InterPro" id="IPR018247">
    <property type="entry name" value="EF_Hand_1_Ca_BS"/>
</dbReference>
<dbReference type="GO" id="GO:0005509">
    <property type="term" value="F:calcium ion binding"/>
    <property type="evidence" value="ECO:0007669"/>
    <property type="project" value="InterPro"/>
</dbReference>
<name>A0A9N9WRJ0_9DIPT</name>
<evidence type="ECO:0000256" key="4">
    <source>
        <dbReference type="ARBA" id="ARBA00022842"/>
    </source>
</evidence>
<evidence type="ECO:0000313" key="6">
    <source>
        <dbReference type="EMBL" id="CAG9802396.1"/>
    </source>
</evidence>
<dbReference type="InterPro" id="IPR011992">
    <property type="entry name" value="EF-hand-dom_pair"/>
</dbReference>
<accession>A0A9N9WRJ0</accession>
<evidence type="ECO:0000256" key="3">
    <source>
        <dbReference type="ARBA" id="ARBA00022837"/>
    </source>
</evidence>
<dbReference type="PANTHER" id="PTHR45791">
    <property type="entry name" value="CALCIUM AND INTEGRIN BINDING FAMILY MEMBER 2"/>
    <property type="match status" value="1"/>
</dbReference>
<dbReference type="EMBL" id="OU895878">
    <property type="protein sequence ID" value="CAG9802396.1"/>
    <property type="molecule type" value="Genomic_DNA"/>
</dbReference>
<dbReference type="FunFam" id="1.10.238.10:FF:000079">
    <property type="entry name" value="Calcium and integrin-binding family member 2"/>
    <property type="match status" value="1"/>
</dbReference>
<dbReference type="PROSITE" id="PS00018">
    <property type="entry name" value="EF_HAND_1"/>
    <property type="match status" value="1"/>
</dbReference>
<dbReference type="SUPFAM" id="SSF47473">
    <property type="entry name" value="EF-hand"/>
    <property type="match status" value="1"/>
</dbReference>